<proteinExistence type="predicted"/>
<accession>A0A8K0T355</accession>
<keyword evidence="2" id="KW-1185">Reference proteome</keyword>
<sequence>MHSGWSGLHSLSLISMPLVKSVLRNIVESNVRSLRHLYVADCGLDISDIRDLTAIPGLKLSSFRVLEDGEELQEIFNKSGSLDYGDLESSYAGDKNLHEDLYTNSRDWRDEERQSICSHADSDDSLCHRLQTAPYWAWGRYYTENAEESRGPLVFCHQVSQSYPNSHPTEYWKFTHHTGEIAYGKDPWDWFDSWDPEDGDVEEPTPYCIQLSEYLEATESSARNAHEGAGLSNTWLGVNSAMWEYFKTLRPPEGAIYYDRDMDKHFHDSVQ</sequence>
<dbReference type="OrthoDB" id="5427399at2759"/>
<gene>
    <name evidence="1" type="ORF">B0I35DRAFT_424981</name>
</gene>
<organism evidence="1 2">
    <name type="scientific">Stachybotrys elegans</name>
    <dbReference type="NCBI Taxonomy" id="80388"/>
    <lineage>
        <taxon>Eukaryota</taxon>
        <taxon>Fungi</taxon>
        <taxon>Dikarya</taxon>
        <taxon>Ascomycota</taxon>
        <taxon>Pezizomycotina</taxon>
        <taxon>Sordariomycetes</taxon>
        <taxon>Hypocreomycetidae</taxon>
        <taxon>Hypocreales</taxon>
        <taxon>Stachybotryaceae</taxon>
        <taxon>Stachybotrys</taxon>
    </lineage>
</organism>
<evidence type="ECO:0000313" key="1">
    <source>
        <dbReference type="EMBL" id="KAH7324793.1"/>
    </source>
</evidence>
<comment type="caution">
    <text evidence="1">The sequence shown here is derived from an EMBL/GenBank/DDBJ whole genome shotgun (WGS) entry which is preliminary data.</text>
</comment>
<dbReference type="Proteomes" id="UP000813444">
    <property type="component" value="Unassembled WGS sequence"/>
</dbReference>
<name>A0A8K0T355_9HYPO</name>
<dbReference type="EMBL" id="JAGPNK010000003">
    <property type="protein sequence ID" value="KAH7324793.1"/>
    <property type="molecule type" value="Genomic_DNA"/>
</dbReference>
<reference evidence="1" key="1">
    <citation type="journal article" date="2021" name="Nat. Commun.">
        <title>Genetic determinants of endophytism in the Arabidopsis root mycobiome.</title>
        <authorList>
            <person name="Mesny F."/>
            <person name="Miyauchi S."/>
            <person name="Thiergart T."/>
            <person name="Pickel B."/>
            <person name="Atanasova L."/>
            <person name="Karlsson M."/>
            <person name="Huettel B."/>
            <person name="Barry K.W."/>
            <person name="Haridas S."/>
            <person name="Chen C."/>
            <person name="Bauer D."/>
            <person name="Andreopoulos W."/>
            <person name="Pangilinan J."/>
            <person name="LaButti K."/>
            <person name="Riley R."/>
            <person name="Lipzen A."/>
            <person name="Clum A."/>
            <person name="Drula E."/>
            <person name="Henrissat B."/>
            <person name="Kohler A."/>
            <person name="Grigoriev I.V."/>
            <person name="Martin F.M."/>
            <person name="Hacquard S."/>
        </authorList>
    </citation>
    <scope>NUCLEOTIDE SEQUENCE</scope>
    <source>
        <strain evidence="1">MPI-CAGE-CH-0235</strain>
    </source>
</reference>
<protein>
    <submittedName>
        <fullName evidence="1">Uncharacterized protein</fullName>
    </submittedName>
</protein>
<evidence type="ECO:0000313" key="2">
    <source>
        <dbReference type="Proteomes" id="UP000813444"/>
    </source>
</evidence>
<dbReference type="AlphaFoldDB" id="A0A8K0T355"/>